<evidence type="ECO:0000313" key="2">
    <source>
        <dbReference type="Proteomes" id="UP001595923"/>
    </source>
</evidence>
<dbReference type="NCBIfam" id="NF038146">
    <property type="entry name" value="LxmA_leader"/>
    <property type="match status" value="1"/>
</dbReference>
<dbReference type="InterPro" id="IPR049906">
    <property type="entry name" value="LxmA-like_leader"/>
</dbReference>
<name>A0ABV9E4K0_9ACTN</name>
<reference evidence="2" key="1">
    <citation type="journal article" date="2019" name="Int. J. Syst. Evol. Microbiol.">
        <title>The Global Catalogue of Microorganisms (GCM) 10K type strain sequencing project: providing services to taxonomists for standard genome sequencing and annotation.</title>
        <authorList>
            <consortium name="The Broad Institute Genomics Platform"/>
            <consortium name="The Broad Institute Genome Sequencing Center for Infectious Disease"/>
            <person name="Wu L."/>
            <person name="Ma J."/>
        </authorList>
    </citation>
    <scope>NUCLEOTIDE SEQUENCE [LARGE SCALE GENOMIC DNA]</scope>
    <source>
        <strain evidence="2">XZYJ18</strain>
    </source>
</reference>
<protein>
    <submittedName>
        <fullName evidence="1">LxmA leader domain family RiPP</fullName>
    </submittedName>
</protein>
<comment type="caution">
    <text evidence="1">The sequence shown here is derived from an EMBL/GenBank/DDBJ whole genome shotgun (WGS) entry which is preliminary data.</text>
</comment>
<dbReference type="Proteomes" id="UP001595923">
    <property type="component" value="Unassembled WGS sequence"/>
</dbReference>
<gene>
    <name evidence="1" type="ORF">ACFO4E_26860</name>
</gene>
<dbReference type="RefSeq" id="WP_378579513.1">
    <property type="nucleotide sequence ID" value="NZ_JBHSFQ010000039.1"/>
</dbReference>
<keyword evidence="2" id="KW-1185">Reference proteome</keyword>
<dbReference type="EMBL" id="JBHSFQ010000039">
    <property type="protein sequence ID" value="MFC4565494.1"/>
    <property type="molecule type" value="Genomic_DNA"/>
</dbReference>
<accession>A0ABV9E4K0</accession>
<organism evidence="1 2">
    <name type="scientific">Nocardiopsis mangrovi</name>
    <dbReference type="NCBI Taxonomy" id="1179818"/>
    <lineage>
        <taxon>Bacteria</taxon>
        <taxon>Bacillati</taxon>
        <taxon>Actinomycetota</taxon>
        <taxon>Actinomycetes</taxon>
        <taxon>Streptosporangiales</taxon>
        <taxon>Nocardiopsidaceae</taxon>
        <taxon>Nocardiopsis</taxon>
    </lineage>
</organism>
<sequence length="59" mass="6110">MDNKTAAIMELVGGYDAYATPEELSVDSATAAPATTIPCASASSVPCFNSALYTLRFTC</sequence>
<evidence type="ECO:0000313" key="1">
    <source>
        <dbReference type="EMBL" id="MFC4565494.1"/>
    </source>
</evidence>
<proteinExistence type="predicted"/>